<dbReference type="Pfam" id="PF13482">
    <property type="entry name" value="RNase_H_2"/>
    <property type="match status" value="1"/>
</dbReference>
<dbReference type="Gene3D" id="3.40.50.300">
    <property type="entry name" value="P-loop containing nucleotide triphosphate hydrolases"/>
    <property type="match status" value="2"/>
</dbReference>
<dbReference type="Gene3D" id="3.30.420.10">
    <property type="entry name" value="Ribonuclease H-like superfamily/Ribonuclease H"/>
    <property type="match status" value="1"/>
</dbReference>
<dbReference type="InterPro" id="IPR018973">
    <property type="entry name" value="MZB"/>
</dbReference>
<feature type="domain" description="Helicase ATP-binding" evidence="3">
    <location>
        <begin position="68"/>
        <end position="250"/>
    </location>
</feature>
<evidence type="ECO:0000313" key="5">
    <source>
        <dbReference type="EMBL" id="MBC8360402.1"/>
    </source>
</evidence>
<organism evidence="5 6">
    <name type="scientific">Candidatus Desulfatibia profunda</name>
    <dbReference type="NCBI Taxonomy" id="2841695"/>
    <lineage>
        <taxon>Bacteria</taxon>
        <taxon>Pseudomonadati</taxon>
        <taxon>Thermodesulfobacteriota</taxon>
        <taxon>Desulfobacteria</taxon>
        <taxon>Desulfobacterales</taxon>
        <taxon>Desulfobacterales incertae sedis</taxon>
        <taxon>Candidatus Desulfatibia</taxon>
    </lineage>
</organism>
<dbReference type="InterPro" id="IPR038720">
    <property type="entry name" value="YprB_RNase_H-like_dom"/>
</dbReference>
<name>A0A8J6NR14_9BACT</name>
<keyword evidence="2" id="KW-0067">ATP-binding</keyword>
<keyword evidence="5" id="KW-0378">Hydrolase</keyword>
<dbReference type="InterPro" id="IPR055227">
    <property type="entry name" value="HRQ1_WHD"/>
</dbReference>
<sequence length="992" mass="110731">MHKTADINEYIQSLLSSKRLGSQVVHHAVLPAKAPKLKQPDRSCSGKLQKIIRTAGINDLYRHQAEAVDYIKSGRHLVVATPTASGKTLIYNIPVLENILRNSAAKALYIFPLKALAQDQLRTFEALSACCREIHPTAAIYDGDTSAWRRKRLREAPPNVLLTNPEMIHLSLLPHHRLWAAFFSDLEIVVIDEVHTYRGVMGSHMAQVFRRLQRICSYYGAAPTFVFCSATVSNPGQLAEQLTGLEVHTITESGAPRGGKHLVFVNPDQSPAQTAILLLKAALHRSLRTIVYTQSRKLAELIAIWAGSQSGSFANRISAYRAGFLPNERREIEMRLAQGDLLAVISTSALELGIDIGDLDLCLLVGYPGSVVATWQRGGRVGRSGQVSALILIAGEDALDQYFMRNPDELIKREPEAAVVNPYNPEILARHLTCAAAELPLKTDEPLMSAGPVKTSVLGLEANGELLRSADGKELYSSRRAPHRHVDLRGVGSRFQIACNQTGESRGEIDGFRAFKETHPGAVYLHKGDTFLVNALDLDTATVKVTQARVDYYTRVRSHKHTEIIEVFAEKPVRGTTVSSGRLKVTDQVSGYEKWQIHTKRKLSIIPLDLPPLIFETEGLWFKIPLEIQRETESRQLHFMGGIHAIEHAAIGIFPLLVMADRNDLGGISTTFHPQTGSAAVFIYDGVPGGAGLSRQAFGRAQQLLTNTYDVIDACNCEYGCPSCVHSPKCGSGNRPIDKAAARFILERLKRGGRVPVAVQQPKEVHDRTEGPFVPVQTDRLAAAGTRHLGRMKLRLRKRTAVRIERPRAEDRAEQNRHYGVIDIETQRSAEDVGGWHRADLMGISCAVLYDSKENEFLEFLENQVSQLIERLQQFEVVVGFNIKRFDYRVLSAYSNFDFKALPTLDILEEIHKRLGYRLSLEHLARITLDVKKTADGLQALRWWKQGRIREIVDYCKNDVAITRDLFLYGKKHGYLLFQNKAGNTVRLPVDW</sequence>
<evidence type="ECO:0000256" key="1">
    <source>
        <dbReference type="ARBA" id="ARBA00022741"/>
    </source>
</evidence>
<dbReference type="InterPro" id="IPR027417">
    <property type="entry name" value="P-loop_NTPase"/>
</dbReference>
<dbReference type="CDD" id="cd18797">
    <property type="entry name" value="SF2_C_Hrq"/>
    <property type="match status" value="1"/>
</dbReference>
<dbReference type="Pfam" id="PF00270">
    <property type="entry name" value="DEAD"/>
    <property type="match status" value="1"/>
</dbReference>
<dbReference type="PROSITE" id="PS51194">
    <property type="entry name" value="HELICASE_CTER"/>
    <property type="match status" value="1"/>
</dbReference>
<evidence type="ECO:0000259" key="3">
    <source>
        <dbReference type="PROSITE" id="PS51192"/>
    </source>
</evidence>
<dbReference type="SUPFAM" id="SSF52540">
    <property type="entry name" value="P-loop containing nucleoside triphosphate hydrolases"/>
    <property type="match status" value="1"/>
</dbReference>
<evidence type="ECO:0000313" key="6">
    <source>
        <dbReference type="Proteomes" id="UP000603434"/>
    </source>
</evidence>
<dbReference type="InterPro" id="IPR036397">
    <property type="entry name" value="RNaseH_sf"/>
</dbReference>
<evidence type="ECO:0000256" key="2">
    <source>
        <dbReference type="ARBA" id="ARBA00022840"/>
    </source>
</evidence>
<dbReference type="EMBL" id="JACNJH010000087">
    <property type="protein sequence ID" value="MBC8360402.1"/>
    <property type="molecule type" value="Genomic_DNA"/>
</dbReference>
<keyword evidence="1" id="KW-0547">Nucleotide-binding</keyword>
<gene>
    <name evidence="5" type="ORF">H8E23_03245</name>
</gene>
<dbReference type="GO" id="GO:0043138">
    <property type="term" value="F:3'-5' DNA helicase activity"/>
    <property type="evidence" value="ECO:0007669"/>
    <property type="project" value="TreeGrafter"/>
</dbReference>
<dbReference type="GO" id="GO:0003676">
    <property type="term" value="F:nucleic acid binding"/>
    <property type="evidence" value="ECO:0007669"/>
    <property type="project" value="InterPro"/>
</dbReference>
<dbReference type="GO" id="GO:0005524">
    <property type="term" value="F:ATP binding"/>
    <property type="evidence" value="ECO:0007669"/>
    <property type="project" value="UniProtKB-KW"/>
</dbReference>
<dbReference type="CDD" id="cd17923">
    <property type="entry name" value="DEXHc_Hrq1-like"/>
    <property type="match status" value="1"/>
</dbReference>
<dbReference type="GO" id="GO:0006289">
    <property type="term" value="P:nucleotide-excision repair"/>
    <property type="evidence" value="ECO:0007669"/>
    <property type="project" value="TreeGrafter"/>
</dbReference>
<dbReference type="PANTHER" id="PTHR47957:SF3">
    <property type="entry name" value="ATP-DEPENDENT HELICASE HRQ1"/>
    <property type="match status" value="1"/>
</dbReference>
<proteinExistence type="predicted"/>
<dbReference type="InterPro" id="IPR014001">
    <property type="entry name" value="Helicase_ATP-bd"/>
</dbReference>
<dbReference type="PROSITE" id="PS51192">
    <property type="entry name" value="HELICASE_ATP_BIND_1"/>
    <property type="match status" value="1"/>
</dbReference>
<dbReference type="Pfam" id="PF00271">
    <property type="entry name" value="Helicase_C"/>
    <property type="match status" value="1"/>
</dbReference>
<keyword evidence="5" id="KW-0347">Helicase</keyword>
<dbReference type="Pfam" id="PF22982">
    <property type="entry name" value="WHD_HRQ1"/>
    <property type="match status" value="1"/>
</dbReference>
<dbReference type="InterPro" id="IPR001650">
    <property type="entry name" value="Helicase_C-like"/>
</dbReference>
<feature type="domain" description="Helicase C-terminal" evidence="4">
    <location>
        <begin position="278"/>
        <end position="426"/>
    </location>
</feature>
<dbReference type="Pfam" id="PF09369">
    <property type="entry name" value="MZB"/>
    <property type="match status" value="1"/>
</dbReference>
<evidence type="ECO:0000259" key="4">
    <source>
        <dbReference type="PROSITE" id="PS51194"/>
    </source>
</evidence>
<dbReference type="SMART" id="SM00490">
    <property type="entry name" value="HELICc"/>
    <property type="match status" value="1"/>
</dbReference>
<protein>
    <submittedName>
        <fullName evidence="5">DEAD/DEAH box helicase</fullName>
    </submittedName>
</protein>
<dbReference type="SUPFAM" id="SSF53098">
    <property type="entry name" value="Ribonuclease H-like"/>
    <property type="match status" value="1"/>
</dbReference>
<dbReference type="PANTHER" id="PTHR47957">
    <property type="entry name" value="ATP-DEPENDENT HELICASE HRQ1"/>
    <property type="match status" value="1"/>
</dbReference>
<comment type="caution">
    <text evidence="5">The sequence shown here is derived from an EMBL/GenBank/DDBJ whole genome shotgun (WGS) entry which is preliminary data.</text>
</comment>
<dbReference type="GO" id="GO:0036297">
    <property type="term" value="P:interstrand cross-link repair"/>
    <property type="evidence" value="ECO:0007669"/>
    <property type="project" value="TreeGrafter"/>
</dbReference>
<dbReference type="InterPro" id="IPR012337">
    <property type="entry name" value="RNaseH-like_sf"/>
</dbReference>
<dbReference type="AlphaFoldDB" id="A0A8J6NR14"/>
<dbReference type="InterPro" id="IPR011545">
    <property type="entry name" value="DEAD/DEAH_box_helicase_dom"/>
</dbReference>
<dbReference type="SMART" id="SM00487">
    <property type="entry name" value="DEXDc"/>
    <property type="match status" value="1"/>
</dbReference>
<dbReference type="Proteomes" id="UP000603434">
    <property type="component" value="Unassembled WGS sequence"/>
</dbReference>
<reference evidence="5 6" key="1">
    <citation type="submission" date="2020-08" db="EMBL/GenBank/DDBJ databases">
        <title>Bridging the membrane lipid divide: bacteria of the FCB group superphylum have the potential to synthesize archaeal ether lipids.</title>
        <authorList>
            <person name="Villanueva L."/>
            <person name="Von Meijenfeldt F.A.B."/>
            <person name="Westbye A.B."/>
            <person name="Yadav S."/>
            <person name="Hopmans E.C."/>
            <person name="Dutilh B.E."/>
            <person name="Sinninghe Damste J.S."/>
        </authorList>
    </citation>
    <scope>NUCLEOTIDE SEQUENCE [LARGE SCALE GENOMIC DNA]</scope>
    <source>
        <strain evidence="5">NIOZ-UU30</strain>
    </source>
</reference>
<accession>A0A8J6NR14</accession>